<evidence type="ECO:0008006" key="4">
    <source>
        <dbReference type="Google" id="ProtNLM"/>
    </source>
</evidence>
<accession>A0A853G1A1</accession>
<organism evidence="2 3">
    <name type="scientific">Parapusillimonas granuli</name>
    <dbReference type="NCBI Taxonomy" id="380911"/>
    <lineage>
        <taxon>Bacteria</taxon>
        <taxon>Pseudomonadati</taxon>
        <taxon>Pseudomonadota</taxon>
        <taxon>Betaproteobacteria</taxon>
        <taxon>Burkholderiales</taxon>
        <taxon>Alcaligenaceae</taxon>
        <taxon>Parapusillimonas</taxon>
    </lineage>
</organism>
<dbReference type="RefSeq" id="WP_180153549.1">
    <property type="nucleotide sequence ID" value="NZ_JACCEM010000002.1"/>
</dbReference>
<sequence length="120" mass="13229">MYRVLSVLSVAAALAACSTAGRNFDTSSLYLVTPGQTTLQQASALMHADPVDVYRQSDGSVIARWAYKSTLATDAVYFNRELWLSFGPDGRYERVVNAINIPRMNQYGYDGDHAAPVRSF</sequence>
<comment type="caution">
    <text evidence="2">The sequence shown here is derived from an EMBL/GenBank/DDBJ whole genome shotgun (WGS) entry which is preliminary data.</text>
</comment>
<name>A0A853G1A1_9BURK</name>
<reference evidence="2 3" key="1">
    <citation type="submission" date="2020-07" db="EMBL/GenBank/DDBJ databases">
        <title>Taxonomic revisions and descriptions of new bacterial species based on genomic comparisons in the high-G+C-content subgroup of the family Alcaligenaceae.</title>
        <authorList>
            <person name="Szabo A."/>
            <person name="Felfoldi T."/>
        </authorList>
    </citation>
    <scope>NUCLEOTIDE SEQUENCE [LARGE SCALE GENOMIC DNA]</scope>
    <source>
        <strain evidence="2 3">LMG 24012</strain>
    </source>
</reference>
<feature type="chain" id="PRO_5032497973" description="Outer membrane protein assembly factor BamE" evidence="1">
    <location>
        <begin position="21"/>
        <end position="120"/>
    </location>
</feature>
<feature type="signal peptide" evidence="1">
    <location>
        <begin position="1"/>
        <end position="20"/>
    </location>
</feature>
<protein>
    <recommendedName>
        <fullName evidence="4">Outer membrane protein assembly factor BamE</fullName>
    </recommendedName>
</protein>
<evidence type="ECO:0000313" key="2">
    <source>
        <dbReference type="EMBL" id="NYT48226.1"/>
    </source>
</evidence>
<dbReference type="PROSITE" id="PS51257">
    <property type="entry name" value="PROKAR_LIPOPROTEIN"/>
    <property type="match status" value="1"/>
</dbReference>
<evidence type="ECO:0000256" key="1">
    <source>
        <dbReference type="SAM" id="SignalP"/>
    </source>
</evidence>
<dbReference type="Proteomes" id="UP000559809">
    <property type="component" value="Unassembled WGS sequence"/>
</dbReference>
<gene>
    <name evidence="2" type="ORF">H0A72_02775</name>
</gene>
<proteinExistence type="predicted"/>
<dbReference type="EMBL" id="JACCEM010000002">
    <property type="protein sequence ID" value="NYT48226.1"/>
    <property type="molecule type" value="Genomic_DNA"/>
</dbReference>
<dbReference type="AlphaFoldDB" id="A0A853G1A1"/>
<evidence type="ECO:0000313" key="3">
    <source>
        <dbReference type="Proteomes" id="UP000559809"/>
    </source>
</evidence>
<keyword evidence="3" id="KW-1185">Reference proteome</keyword>
<keyword evidence="1" id="KW-0732">Signal</keyword>